<evidence type="ECO:0000256" key="3">
    <source>
        <dbReference type="ARBA" id="ARBA00013184"/>
    </source>
</evidence>
<comment type="similarity">
    <text evidence="2">Belongs to the MYST (SAS/MOZ) family.</text>
</comment>
<evidence type="ECO:0000256" key="12">
    <source>
        <dbReference type="ARBA" id="ARBA00023315"/>
    </source>
</evidence>
<sequence length="414" mass="47566">MAGTMNQHDKRQWLKHVLLGTSHRVQLDDQEYLVDVVETRETEQGEMEAYVHFRGQDSRLDEWISAYRLKPADPTSPAHGDATKAITTSRIRGGVKDTTMAQSTESAELSTSMQGPTETVNNDSEPLKPRNIDSIIFGMYEIGTWYHSPYPEEYGLEADKMYVCEHCLKYMREETSLRTHKASCRLRSPPGDTIYQQGENKILRVDGKDHKLFSQNLCLLAKLFLDHKSVYYDIEGFVFYVLTEQDSRERRTDNLVGFFSKEKISYENNNLACIMILPPYQRKGYGKLLIEFSYELARHENQIGSPEKPLSDLGYRGYRSYWASVILRALIQAEDPITTTINELSNMTYIHENDVIDALRYAGLLKFVKTTDRTSDPTALTICISRAMVEHAINLTGAGQQRWIDIDKIKWTTQ</sequence>
<keyword evidence="12" id="KW-0012">Acyltransferase</keyword>
<dbReference type="FunFam" id="3.30.60.60:FF:000001">
    <property type="entry name" value="Histone acetyltransferase"/>
    <property type="match status" value="1"/>
</dbReference>
<name>A0A8H7Q6L5_MORIS</name>
<dbReference type="Pfam" id="PF17772">
    <property type="entry name" value="zf-MYST"/>
    <property type="match status" value="1"/>
</dbReference>
<gene>
    <name evidence="16" type="ORF">INT43_002708</name>
</gene>
<dbReference type="GO" id="GO:0046972">
    <property type="term" value="F:histone H4K16 acetyltransferase activity"/>
    <property type="evidence" value="ECO:0007669"/>
    <property type="project" value="TreeGrafter"/>
</dbReference>
<dbReference type="PROSITE" id="PS51726">
    <property type="entry name" value="MYST_HAT"/>
    <property type="match status" value="1"/>
</dbReference>
<dbReference type="GO" id="GO:0008270">
    <property type="term" value="F:zinc ion binding"/>
    <property type="evidence" value="ECO:0007669"/>
    <property type="project" value="UniProtKB-KW"/>
</dbReference>
<evidence type="ECO:0000256" key="7">
    <source>
        <dbReference type="ARBA" id="ARBA00022833"/>
    </source>
</evidence>
<dbReference type="SUPFAM" id="SSF55729">
    <property type="entry name" value="Acyl-CoA N-acyltransferases (Nat)"/>
    <property type="match status" value="1"/>
</dbReference>
<protein>
    <recommendedName>
        <fullName evidence="3">histone acetyltransferase</fullName>
        <ecNumber evidence="3">2.3.1.48</ecNumber>
    </recommendedName>
</protein>
<evidence type="ECO:0000256" key="14">
    <source>
        <dbReference type="SAM" id="MobiDB-lite"/>
    </source>
</evidence>
<dbReference type="GO" id="GO:0035267">
    <property type="term" value="C:NuA4 histone acetyltransferase complex"/>
    <property type="evidence" value="ECO:0007669"/>
    <property type="project" value="TreeGrafter"/>
</dbReference>
<dbReference type="GO" id="GO:0005634">
    <property type="term" value="C:nucleus"/>
    <property type="evidence" value="ECO:0007669"/>
    <property type="project" value="UniProtKB-SubCell"/>
</dbReference>
<keyword evidence="4" id="KW-0808">Transferase</keyword>
<keyword evidence="17" id="KW-1185">Reference proteome</keyword>
<feature type="domain" description="MYST-type HAT" evidence="15">
    <location>
        <begin position="127"/>
        <end position="413"/>
    </location>
</feature>
<dbReference type="SUPFAM" id="SSF54160">
    <property type="entry name" value="Chromo domain-like"/>
    <property type="match status" value="1"/>
</dbReference>
<dbReference type="PANTHER" id="PTHR10615">
    <property type="entry name" value="HISTONE ACETYLTRANSFERASE"/>
    <property type="match status" value="1"/>
</dbReference>
<evidence type="ECO:0000256" key="10">
    <source>
        <dbReference type="ARBA" id="ARBA00023163"/>
    </source>
</evidence>
<dbReference type="InterPro" id="IPR050603">
    <property type="entry name" value="MYST_HAT"/>
</dbReference>
<keyword evidence="9" id="KW-0805">Transcription regulation</keyword>
<reference evidence="16" key="1">
    <citation type="submission" date="2020-12" db="EMBL/GenBank/DDBJ databases">
        <title>Metabolic potential, ecology and presence of endohyphal bacteria is reflected in genomic diversity of Mucoromycotina.</title>
        <authorList>
            <person name="Muszewska A."/>
            <person name="Okrasinska A."/>
            <person name="Steczkiewicz K."/>
            <person name="Drgas O."/>
            <person name="Orlowska M."/>
            <person name="Perlinska-Lenart U."/>
            <person name="Aleksandrzak-Piekarczyk T."/>
            <person name="Szatraj K."/>
            <person name="Zielenkiewicz U."/>
            <person name="Pilsyk S."/>
            <person name="Malc E."/>
            <person name="Mieczkowski P."/>
            <person name="Kruszewska J.S."/>
            <person name="Biernat P."/>
            <person name="Pawlowska J."/>
        </authorList>
    </citation>
    <scope>NUCLEOTIDE SEQUENCE</scope>
    <source>
        <strain evidence="16">WA0000067209</strain>
    </source>
</reference>
<dbReference type="OrthoDB" id="787137at2759"/>
<evidence type="ECO:0000313" key="17">
    <source>
        <dbReference type="Proteomes" id="UP000654370"/>
    </source>
</evidence>
<organism evidence="16 17">
    <name type="scientific">Mortierella isabellina</name>
    <name type="common">Filamentous fungus</name>
    <name type="synonym">Umbelopsis isabellina</name>
    <dbReference type="NCBI Taxonomy" id="91625"/>
    <lineage>
        <taxon>Eukaryota</taxon>
        <taxon>Fungi</taxon>
        <taxon>Fungi incertae sedis</taxon>
        <taxon>Mucoromycota</taxon>
        <taxon>Mucoromycotina</taxon>
        <taxon>Umbelopsidomycetes</taxon>
        <taxon>Umbelopsidales</taxon>
        <taxon>Umbelopsidaceae</taxon>
        <taxon>Umbelopsis</taxon>
    </lineage>
</organism>
<keyword evidence="10" id="KW-0804">Transcription</keyword>
<evidence type="ECO:0000256" key="8">
    <source>
        <dbReference type="ARBA" id="ARBA00022990"/>
    </source>
</evidence>
<keyword evidence="6" id="KW-0863">Zinc-finger</keyword>
<dbReference type="GO" id="GO:0006355">
    <property type="term" value="P:regulation of DNA-templated transcription"/>
    <property type="evidence" value="ECO:0007669"/>
    <property type="project" value="InterPro"/>
</dbReference>
<dbReference type="EMBL" id="JAEPQZ010000001">
    <property type="protein sequence ID" value="KAG2186270.1"/>
    <property type="molecule type" value="Genomic_DNA"/>
</dbReference>
<dbReference type="Pfam" id="PF01853">
    <property type="entry name" value="MOZ_SAS"/>
    <property type="match status" value="1"/>
</dbReference>
<dbReference type="Pfam" id="PF11717">
    <property type="entry name" value="Tudor-knot"/>
    <property type="match status" value="1"/>
</dbReference>
<dbReference type="CDD" id="cd04301">
    <property type="entry name" value="NAT_SF"/>
    <property type="match status" value="1"/>
</dbReference>
<dbReference type="Gene3D" id="2.30.30.140">
    <property type="match status" value="1"/>
</dbReference>
<dbReference type="InterPro" id="IPR025995">
    <property type="entry name" value="Tudor-knot"/>
</dbReference>
<dbReference type="InterPro" id="IPR036388">
    <property type="entry name" value="WH-like_DNA-bd_sf"/>
</dbReference>
<evidence type="ECO:0000313" key="16">
    <source>
        <dbReference type="EMBL" id="KAG2186270.1"/>
    </source>
</evidence>
<dbReference type="Gene3D" id="3.40.630.30">
    <property type="match status" value="1"/>
</dbReference>
<feature type="active site" description="Proton donor/acceptor" evidence="13">
    <location>
        <position position="307"/>
    </location>
</feature>
<proteinExistence type="inferred from homology"/>
<dbReference type="InterPro" id="IPR016181">
    <property type="entry name" value="Acyl_CoA_acyltransferase"/>
</dbReference>
<dbReference type="PANTHER" id="PTHR10615:SF219">
    <property type="entry name" value="HISTONE ACETYLTRANSFERASE KAT5"/>
    <property type="match status" value="1"/>
</dbReference>
<evidence type="ECO:0000256" key="1">
    <source>
        <dbReference type="ARBA" id="ARBA00004123"/>
    </source>
</evidence>
<feature type="region of interest" description="Disordered" evidence="14">
    <location>
        <begin position="99"/>
        <end position="127"/>
    </location>
</feature>
<feature type="compositionally biased region" description="Polar residues" evidence="14">
    <location>
        <begin position="99"/>
        <end position="124"/>
    </location>
</feature>
<accession>A0A8H7Q6L5</accession>
<keyword evidence="5" id="KW-0479">Metal-binding</keyword>
<evidence type="ECO:0000256" key="5">
    <source>
        <dbReference type="ARBA" id="ARBA00022723"/>
    </source>
</evidence>
<evidence type="ECO:0000256" key="11">
    <source>
        <dbReference type="ARBA" id="ARBA00023242"/>
    </source>
</evidence>
<dbReference type="AlphaFoldDB" id="A0A8H7Q6L5"/>
<dbReference type="InterPro" id="IPR002717">
    <property type="entry name" value="HAT_MYST-type"/>
</dbReference>
<comment type="subcellular location">
    <subcellularLocation>
        <location evidence="1">Nucleus</location>
    </subcellularLocation>
</comment>
<keyword evidence="11" id="KW-0539">Nucleus</keyword>
<evidence type="ECO:0000256" key="4">
    <source>
        <dbReference type="ARBA" id="ARBA00022679"/>
    </source>
</evidence>
<evidence type="ECO:0000256" key="9">
    <source>
        <dbReference type="ARBA" id="ARBA00023015"/>
    </source>
</evidence>
<dbReference type="Gene3D" id="1.10.10.10">
    <property type="entry name" value="Winged helix-like DNA-binding domain superfamily/Winged helix DNA-binding domain"/>
    <property type="match status" value="1"/>
</dbReference>
<evidence type="ECO:0000256" key="13">
    <source>
        <dbReference type="PIRSR" id="PIRSR602717-51"/>
    </source>
</evidence>
<dbReference type="Gene3D" id="3.30.60.60">
    <property type="entry name" value="N-acetyl transferase-like"/>
    <property type="match status" value="1"/>
</dbReference>
<comment type="caution">
    <text evidence="16">The sequence shown here is derived from an EMBL/GenBank/DDBJ whole genome shotgun (WGS) entry which is preliminary data.</text>
</comment>
<dbReference type="InterPro" id="IPR016197">
    <property type="entry name" value="Chromo-like_dom_sf"/>
</dbReference>
<dbReference type="EC" id="2.3.1.48" evidence="3"/>
<dbReference type="InterPro" id="IPR040706">
    <property type="entry name" value="Zf-MYST"/>
</dbReference>
<evidence type="ECO:0000256" key="2">
    <source>
        <dbReference type="ARBA" id="ARBA00010107"/>
    </source>
</evidence>
<evidence type="ECO:0000259" key="15">
    <source>
        <dbReference type="PROSITE" id="PS51726"/>
    </source>
</evidence>
<keyword evidence="7" id="KW-0862">Zinc</keyword>
<keyword evidence="8" id="KW-0007">Acetylation</keyword>
<dbReference type="Proteomes" id="UP000654370">
    <property type="component" value="Unassembled WGS sequence"/>
</dbReference>
<evidence type="ECO:0000256" key="6">
    <source>
        <dbReference type="ARBA" id="ARBA00022771"/>
    </source>
</evidence>